<name>A0ABV9FN25_9BACL</name>
<sequence length="127" mass="14715">MLQLGERIVIVDDRFEQNLPVGEYGYIIAYDRNNDSAFDYIIRVPKANRQFYVPGSDIELERTLLELEAERIEKEALIDFALVTRNEELFKRIMNGGQADEGAADDSSKDVLSREEFIRQVNLKAWI</sequence>
<dbReference type="EMBL" id="JBHSEP010000033">
    <property type="protein sequence ID" value="MFC4601927.1"/>
    <property type="molecule type" value="Genomic_DNA"/>
</dbReference>
<keyword evidence="2" id="KW-1185">Reference proteome</keyword>
<evidence type="ECO:0000313" key="1">
    <source>
        <dbReference type="EMBL" id="MFC4601927.1"/>
    </source>
</evidence>
<proteinExistence type="predicted"/>
<dbReference type="Proteomes" id="UP001596028">
    <property type="component" value="Unassembled WGS sequence"/>
</dbReference>
<reference evidence="2" key="1">
    <citation type="journal article" date="2019" name="Int. J. Syst. Evol. Microbiol.">
        <title>The Global Catalogue of Microorganisms (GCM) 10K type strain sequencing project: providing services to taxonomists for standard genome sequencing and annotation.</title>
        <authorList>
            <consortium name="The Broad Institute Genomics Platform"/>
            <consortium name="The Broad Institute Genome Sequencing Center for Infectious Disease"/>
            <person name="Wu L."/>
            <person name="Ma J."/>
        </authorList>
    </citation>
    <scope>NUCLEOTIDE SEQUENCE [LARGE SCALE GENOMIC DNA]</scope>
    <source>
        <strain evidence="2">CCUG 49571</strain>
    </source>
</reference>
<gene>
    <name evidence="1" type="ORF">ACFO3S_27070</name>
</gene>
<accession>A0ABV9FN25</accession>
<protein>
    <submittedName>
        <fullName evidence="1">ATPase</fullName>
    </submittedName>
</protein>
<evidence type="ECO:0000313" key="2">
    <source>
        <dbReference type="Proteomes" id="UP001596028"/>
    </source>
</evidence>
<comment type="caution">
    <text evidence="1">The sequence shown here is derived from an EMBL/GenBank/DDBJ whole genome shotgun (WGS) entry which is preliminary data.</text>
</comment>
<organism evidence="1 2">
    <name type="scientific">Cohnella hongkongensis</name>
    <dbReference type="NCBI Taxonomy" id="178337"/>
    <lineage>
        <taxon>Bacteria</taxon>
        <taxon>Bacillati</taxon>
        <taxon>Bacillota</taxon>
        <taxon>Bacilli</taxon>
        <taxon>Bacillales</taxon>
        <taxon>Paenibacillaceae</taxon>
        <taxon>Cohnella</taxon>
    </lineage>
</organism>
<dbReference type="RefSeq" id="WP_378102688.1">
    <property type="nucleotide sequence ID" value="NZ_JBHSEP010000033.1"/>
</dbReference>